<dbReference type="InterPro" id="IPR006578">
    <property type="entry name" value="MADF-dom"/>
</dbReference>
<dbReference type="Proteomes" id="UP001152888">
    <property type="component" value="Unassembled WGS sequence"/>
</dbReference>
<evidence type="ECO:0000259" key="2">
    <source>
        <dbReference type="PROSITE" id="PS51029"/>
    </source>
</evidence>
<feature type="compositionally biased region" description="Basic and acidic residues" evidence="1">
    <location>
        <begin position="69"/>
        <end position="81"/>
    </location>
</feature>
<organism evidence="3 4">
    <name type="scientific">Acanthoscelides obtectus</name>
    <name type="common">Bean weevil</name>
    <name type="synonym">Bruchus obtectus</name>
    <dbReference type="NCBI Taxonomy" id="200917"/>
    <lineage>
        <taxon>Eukaryota</taxon>
        <taxon>Metazoa</taxon>
        <taxon>Ecdysozoa</taxon>
        <taxon>Arthropoda</taxon>
        <taxon>Hexapoda</taxon>
        <taxon>Insecta</taxon>
        <taxon>Pterygota</taxon>
        <taxon>Neoptera</taxon>
        <taxon>Endopterygota</taxon>
        <taxon>Coleoptera</taxon>
        <taxon>Polyphaga</taxon>
        <taxon>Cucujiformia</taxon>
        <taxon>Chrysomeloidea</taxon>
        <taxon>Chrysomelidae</taxon>
        <taxon>Bruchinae</taxon>
        <taxon>Bruchini</taxon>
        <taxon>Acanthoscelides</taxon>
    </lineage>
</organism>
<comment type="caution">
    <text evidence="3">The sequence shown here is derived from an EMBL/GenBank/DDBJ whole genome shotgun (WGS) entry which is preliminary data.</text>
</comment>
<dbReference type="PROSITE" id="PS51029">
    <property type="entry name" value="MADF"/>
    <property type="match status" value="1"/>
</dbReference>
<dbReference type="Pfam" id="PF10545">
    <property type="entry name" value="MADF_DNA_bdg"/>
    <property type="match status" value="1"/>
</dbReference>
<evidence type="ECO:0000313" key="4">
    <source>
        <dbReference type="Proteomes" id="UP001152888"/>
    </source>
</evidence>
<reference evidence="3" key="1">
    <citation type="submission" date="2022-03" db="EMBL/GenBank/DDBJ databases">
        <authorList>
            <person name="Sayadi A."/>
        </authorList>
    </citation>
    <scope>NUCLEOTIDE SEQUENCE</scope>
</reference>
<sequence length="81" mass="9603">MNMNIDTERLITEVRLRPSLWDLCCPLYKDQDARIKAWQEVCQELIPNFNDQPTARKRLQNNKCSRGGKLHETPIRDARLH</sequence>
<feature type="region of interest" description="Disordered" evidence="1">
    <location>
        <begin position="60"/>
        <end position="81"/>
    </location>
</feature>
<proteinExistence type="predicted"/>
<protein>
    <recommendedName>
        <fullName evidence="2">MADF domain-containing protein</fullName>
    </recommendedName>
</protein>
<keyword evidence="4" id="KW-1185">Reference proteome</keyword>
<evidence type="ECO:0000256" key="1">
    <source>
        <dbReference type="SAM" id="MobiDB-lite"/>
    </source>
</evidence>
<evidence type="ECO:0000313" key="3">
    <source>
        <dbReference type="EMBL" id="CAH1983680.1"/>
    </source>
</evidence>
<dbReference type="AlphaFoldDB" id="A0A9P0L1T3"/>
<name>A0A9P0L1T3_ACAOB</name>
<gene>
    <name evidence="3" type="ORF">ACAOBT_LOCUS15691</name>
</gene>
<dbReference type="EMBL" id="CAKOFQ010006944">
    <property type="protein sequence ID" value="CAH1983680.1"/>
    <property type="molecule type" value="Genomic_DNA"/>
</dbReference>
<dbReference type="OrthoDB" id="8038273at2759"/>
<feature type="domain" description="MADF" evidence="2">
    <location>
        <begin position="9"/>
        <end position="81"/>
    </location>
</feature>
<accession>A0A9P0L1T3</accession>